<dbReference type="GO" id="GO:0043332">
    <property type="term" value="C:mating projection tip"/>
    <property type="evidence" value="ECO:0007669"/>
    <property type="project" value="UniProtKB-UniRule"/>
</dbReference>
<dbReference type="AlphaFoldDB" id="A0A0W0DB18"/>
<keyword evidence="8 11" id="KW-1133">Transmembrane helix</keyword>
<evidence type="ECO:0000256" key="8">
    <source>
        <dbReference type="ARBA" id="ARBA00022989"/>
    </source>
</evidence>
<dbReference type="VEuPathDB" id="FungiDB:GWK60_J08217"/>
<dbReference type="PANTHER" id="PTHR31030">
    <property type="entry name" value="PLASMA MEMBRANE FUSION PROTEIN PRM1"/>
    <property type="match status" value="1"/>
</dbReference>
<comment type="similarity">
    <text evidence="3 11">Belongs to the PRM1 family.</text>
</comment>
<feature type="transmembrane region" description="Helical" evidence="11">
    <location>
        <begin position="590"/>
        <end position="612"/>
    </location>
</feature>
<dbReference type="GO" id="GO:0005886">
    <property type="term" value="C:plasma membrane"/>
    <property type="evidence" value="ECO:0007669"/>
    <property type="project" value="UniProtKB-SubCell"/>
</dbReference>
<comment type="caution">
    <text evidence="11">Lacks conserved residue(s) required for the propagation of feature annotation.</text>
</comment>
<evidence type="ECO:0000256" key="7">
    <source>
        <dbReference type="ARBA" id="ARBA00022971"/>
    </source>
</evidence>
<reference evidence="12 13" key="1">
    <citation type="submission" date="2015-10" db="EMBL/GenBank/DDBJ databases">
        <title>Draft genomes sequences of Candida glabrata isolates 1A, 1B, 2A, 2B, 3A and 3B.</title>
        <authorList>
            <person name="Haavelsrud O.E."/>
            <person name="Gaustad P."/>
        </authorList>
    </citation>
    <scope>NUCLEOTIDE SEQUENCE [LARGE SCALE GENOMIC DNA]</scope>
    <source>
        <strain evidence="12">910700640</strain>
    </source>
</reference>
<evidence type="ECO:0000256" key="10">
    <source>
        <dbReference type="ARBA" id="ARBA00023180"/>
    </source>
</evidence>
<keyword evidence="5 11" id="KW-1003">Cell membrane</keyword>
<evidence type="ECO:0000256" key="2">
    <source>
        <dbReference type="ARBA" id="ARBA00004651"/>
    </source>
</evidence>
<keyword evidence="7 11" id="KW-0184">Conjugation</keyword>
<protein>
    <recommendedName>
        <fullName evidence="4 11">Plasma membrane fusion protein PRM1</fullName>
    </recommendedName>
</protein>
<feature type="transmembrane region" description="Helical" evidence="11">
    <location>
        <begin position="21"/>
        <end position="41"/>
    </location>
</feature>
<comment type="subcellular location">
    <subcellularLocation>
        <location evidence="2 11">Cell membrane</location>
        <topology evidence="2 11">Multi-pass membrane protein</topology>
    </subcellularLocation>
</comment>
<dbReference type="PANTHER" id="PTHR31030:SF1">
    <property type="entry name" value="PLASMA MEMBRANE FUSION PROTEIN PRM1"/>
    <property type="match status" value="1"/>
</dbReference>
<keyword evidence="10" id="KW-0325">Glycoprotein</keyword>
<comment type="caution">
    <text evidence="12">The sequence shown here is derived from an EMBL/GenBank/DDBJ whole genome shotgun (WGS) entry which is preliminary data.</text>
</comment>
<dbReference type="VEuPathDB" id="FungiDB:CAGL0J08371g"/>
<evidence type="ECO:0000313" key="12">
    <source>
        <dbReference type="EMBL" id="KTB11129.1"/>
    </source>
</evidence>
<comment type="function">
    <text evidence="1 11">Involved in cell fusion during mating by stabilizing the plasma membrane fusion event.</text>
</comment>
<keyword evidence="6 11" id="KW-0812">Transmembrane</keyword>
<proteinExistence type="inferred from homology"/>
<dbReference type="VEuPathDB" id="FungiDB:GVI51_J08239"/>
<accession>A0A0W0DB18</accession>
<evidence type="ECO:0000256" key="9">
    <source>
        <dbReference type="ARBA" id="ARBA00023136"/>
    </source>
</evidence>
<evidence type="ECO:0000256" key="6">
    <source>
        <dbReference type="ARBA" id="ARBA00022692"/>
    </source>
</evidence>
<evidence type="ECO:0000256" key="1">
    <source>
        <dbReference type="ARBA" id="ARBA00002512"/>
    </source>
</evidence>
<keyword evidence="9 11" id="KW-0472">Membrane</keyword>
<sequence length="621" mass="70067">MRNYLLLRDRLTQVWLNKYSITVTILTAKIVLFNYFIIRILRYTEKYAISSCNGLDQVNRKVFDDLPIFVNTLGNYMIRKSMLESVEASLRGLEILIDASEGLLSFLVDLYLGTYACLLISAVDGAVDVATNTTEHILEAVNTLIEATRGLDDGLNDLTSLINKGGNRLSSIFKSDNSVAASLSKVNFTVKGLRNIHLSSKINDQLQYMADKVPSFDDLKSETKDLISIPFYHVKREITKVNAESLLPDTKILYSRNNTDTTLYPICGQYIPNIKKVYEHLIHILKVGNILVAILGIFIALFMAIPSIQKEIQESKRLNNVQDEVSQYIDNKEFMSSGDNSSLNYNPFNDSKFNLAESYQRNFNPIARWMTIKMGKYFGNDETEYSERLQFCMLYIFSSRSSTIMAMGLIGLITVAIQLILIQIISNYLSNTGKVHIQLQASNDEINKMIKSDINLWTSLANQYVNGTEANLNTQVFGWITNTTASVNATVAHAVDKIEYILASSFNNTPLYKPMKTVVGCAILRKLISVENAMTWINNEAHIKLPRINTTELINIAGHTKMLPSSNESHMFDQVEKIVNIARKTALNELYVPLALIGIWLTQIPMALLLSWRRCDTTGKT</sequence>
<evidence type="ECO:0000256" key="5">
    <source>
        <dbReference type="ARBA" id="ARBA00022475"/>
    </source>
</evidence>
<feature type="transmembrane region" description="Helical" evidence="11">
    <location>
        <begin position="290"/>
        <end position="308"/>
    </location>
</feature>
<evidence type="ECO:0000313" key="13">
    <source>
        <dbReference type="Proteomes" id="UP000054886"/>
    </source>
</evidence>
<dbReference type="InterPro" id="IPR026777">
    <property type="entry name" value="PRM1"/>
</dbReference>
<evidence type="ECO:0000256" key="11">
    <source>
        <dbReference type="RuleBase" id="RU366035"/>
    </source>
</evidence>
<gene>
    <name evidence="12" type="ORF">AO440_003126</name>
</gene>
<dbReference type="GO" id="GO:0032220">
    <property type="term" value="P:plasma membrane fusion involved in cytogamy"/>
    <property type="evidence" value="ECO:0007669"/>
    <property type="project" value="EnsemblFungi"/>
</dbReference>
<dbReference type="EMBL" id="LLZZ01000043">
    <property type="protein sequence ID" value="KTB11129.1"/>
    <property type="molecule type" value="Genomic_DNA"/>
</dbReference>
<feature type="transmembrane region" description="Helical" evidence="11">
    <location>
        <begin position="403"/>
        <end position="425"/>
    </location>
</feature>
<evidence type="ECO:0000256" key="3">
    <source>
        <dbReference type="ARBA" id="ARBA00010780"/>
    </source>
</evidence>
<dbReference type="VEuPathDB" id="FungiDB:B1J91_J08371g"/>
<evidence type="ECO:0000256" key="4">
    <source>
        <dbReference type="ARBA" id="ARBA00017621"/>
    </source>
</evidence>
<organism evidence="12 13">
    <name type="scientific">Candida glabrata</name>
    <name type="common">Yeast</name>
    <name type="synonym">Torulopsis glabrata</name>
    <dbReference type="NCBI Taxonomy" id="5478"/>
    <lineage>
        <taxon>Eukaryota</taxon>
        <taxon>Fungi</taxon>
        <taxon>Dikarya</taxon>
        <taxon>Ascomycota</taxon>
        <taxon>Saccharomycotina</taxon>
        <taxon>Saccharomycetes</taxon>
        <taxon>Saccharomycetales</taxon>
        <taxon>Saccharomycetaceae</taxon>
        <taxon>Nakaseomyces</taxon>
    </lineage>
</organism>
<name>A0A0W0DB18_CANGB</name>
<dbReference type="Proteomes" id="UP000054886">
    <property type="component" value="Unassembled WGS sequence"/>
</dbReference>